<evidence type="ECO:0000313" key="14">
    <source>
        <dbReference type="Proteomes" id="UP000054761"/>
    </source>
</evidence>
<gene>
    <name evidence="10 13" type="primary">murG</name>
    <name evidence="13" type="ORF">Lisr_1321</name>
</gene>
<keyword evidence="5 10" id="KW-0133">Cell shape</keyword>
<dbReference type="GO" id="GO:0050511">
    <property type="term" value="F:undecaprenyldiphospho-muramoylpentapeptide beta-N-acetylglucosaminyltransferase activity"/>
    <property type="evidence" value="ECO:0007669"/>
    <property type="project" value="UniProtKB-UniRule"/>
</dbReference>
<evidence type="ECO:0000256" key="7">
    <source>
        <dbReference type="ARBA" id="ARBA00023136"/>
    </source>
</evidence>
<dbReference type="Proteomes" id="UP000054761">
    <property type="component" value="Unassembled WGS sequence"/>
</dbReference>
<evidence type="ECO:0000256" key="8">
    <source>
        <dbReference type="ARBA" id="ARBA00023306"/>
    </source>
</evidence>
<feature type="binding site" evidence="10">
    <location>
        <position position="163"/>
    </location>
    <ligand>
        <name>UDP-N-acetyl-alpha-D-glucosamine</name>
        <dbReference type="ChEBI" id="CHEBI:57705"/>
    </ligand>
</feature>
<dbReference type="HAMAP" id="MF_00033">
    <property type="entry name" value="MurG"/>
    <property type="match status" value="1"/>
</dbReference>
<sequence length="355" mass="39954">MKRSIVFTGGGTAGHVTPNLSLIEVFKAENWQVHYIGSANSVEQAMVDIPFHSVRSGKLRRYMSWQNVIDPFKIFWGMIQAWFLLHRLKPDVVFSKGGFVAVPVVIAAWLSRIPVVAHESDMSPGLANKLCFPFVKKICLTFPAAAEYFKNEKKTVVTGTPIRQQLFKGNREAGLRLCQFHEKKPCLLVMGGSMGAQSINLCIRKALPELTQEFQIIHLCGKDKLDASLRQFAGYCQFEYVHQELPDLLAASDVVISRAGANALYELLALNKPHILIPLTKKASRGDQIQNAEYFQQQQISYVIKEESLTPEYLMFMLSELMADKERIIDKIKELKIESATTTIAGIIKEQAHVQ</sequence>
<organism evidence="13 14">
    <name type="scientific">Legionella israelensis</name>
    <dbReference type="NCBI Taxonomy" id="454"/>
    <lineage>
        <taxon>Bacteria</taxon>
        <taxon>Pseudomonadati</taxon>
        <taxon>Pseudomonadota</taxon>
        <taxon>Gammaproteobacteria</taxon>
        <taxon>Legionellales</taxon>
        <taxon>Legionellaceae</taxon>
        <taxon>Legionella</taxon>
    </lineage>
</organism>
<evidence type="ECO:0000256" key="3">
    <source>
        <dbReference type="ARBA" id="ARBA00022676"/>
    </source>
</evidence>
<evidence type="ECO:0000259" key="11">
    <source>
        <dbReference type="Pfam" id="PF03033"/>
    </source>
</evidence>
<keyword evidence="6 10" id="KW-0573">Peptidoglycan synthesis</keyword>
<dbReference type="RefSeq" id="WP_058501675.1">
    <property type="nucleotide sequence ID" value="NZ_CAAAJA010000062.1"/>
</dbReference>
<dbReference type="Pfam" id="PF03033">
    <property type="entry name" value="Glyco_transf_28"/>
    <property type="match status" value="1"/>
</dbReference>
<keyword evidence="9 10" id="KW-0961">Cell wall biogenesis/degradation</keyword>
<comment type="catalytic activity">
    <reaction evidence="10">
        <text>di-trans,octa-cis-undecaprenyl diphospho-N-acetyl-alpha-D-muramoyl-L-alanyl-D-glutamyl-meso-2,6-diaminopimeloyl-D-alanyl-D-alanine + UDP-N-acetyl-alpha-D-glucosamine = di-trans,octa-cis-undecaprenyl diphospho-[N-acetyl-alpha-D-glucosaminyl-(1-&gt;4)]-N-acetyl-alpha-D-muramoyl-L-alanyl-D-glutamyl-meso-2,6-diaminopimeloyl-D-alanyl-D-alanine + UDP + H(+)</text>
        <dbReference type="Rhea" id="RHEA:31227"/>
        <dbReference type="ChEBI" id="CHEBI:15378"/>
        <dbReference type="ChEBI" id="CHEBI:57705"/>
        <dbReference type="ChEBI" id="CHEBI:58223"/>
        <dbReference type="ChEBI" id="CHEBI:61387"/>
        <dbReference type="ChEBI" id="CHEBI:61388"/>
        <dbReference type="EC" id="2.4.1.227"/>
    </reaction>
</comment>
<dbReference type="GO" id="GO:0005975">
    <property type="term" value="P:carbohydrate metabolic process"/>
    <property type="evidence" value="ECO:0007669"/>
    <property type="project" value="InterPro"/>
</dbReference>
<evidence type="ECO:0000256" key="1">
    <source>
        <dbReference type="ARBA" id="ARBA00022475"/>
    </source>
</evidence>
<dbReference type="GO" id="GO:0051991">
    <property type="term" value="F:UDP-N-acetyl-D-glucosamine:N-acetylmuramoyl-L-alanyl-D-glutamyl-meso-2,6-diaminopimelyl-D-alanyl-D-alanine-diphosphoundecaprenol 4-beta-N-acetylglucosaminlytransferase activity"/>
    <property type="evidence" value="ECO:0007669"/>
    <property type="project" value="RHEA"/>
</dbReference>
<protein>
    <recommendedName>
        <fullName evidence="10">UDP-N-acetylglucosamine--N-acetylmuramyl-(pentapeptide) pyrophosphoryl-undecaprenol N-acetylglucosamine transferase</fullName>
        <ecNumber evidence="10">2.4.1.227</ecNumber>
    </recommendedName>
    <alternativeName>
        <fullName evidence="10">Undecaprenyl-PP-MurNAc-pentapeptide-UDPGlcNAc GlcNAc transferase</fullName>
    </alternativeName>
</protein>
<dbReference type="NCBIfam" id="TIGR01133">
    <property type="entry name" value="murG"/>
    <property type="match status" value="1"/>
</dbReference>
<feature type="binding site" evidence="10">
    <location>
        <begin position="12"/>
        <end position="14"/>
    </location>
    <ligand>
        <name>UDP-N-acetyl-alpha-D-glucosamine</name>
        <dbReference type="ChEBI" id="CHEBI:57705"/>
    </ligand>
</feature>
<dbReference type="InterPro" id="IPR004276">
    <property type="entry name" value="GlycoTrans_28_N"/>
</dbReference>
<dbReference type="EC" id="2.4.1.227" evidence="10"/>
<feature type="binding site" evidence="10">
    <location>
        <position position="193"/>
    </location>
    <ligand>
        <name>UDP-N-acetyl-alpha-D-glucosamine</name>
        <dbReference type="ChEBI" id="CHEBI:57705"/>
    </ligand>
</feature>
<comment type="function">
    <text evidence="10">Cell wall formation. Catalyzes the transfer of a GlcNAc subunit on undecaprenyl-pyrophosphoryl-MurNAc-pentapeptide (lipid intermediate I) to form undecaprenyl-pyrophosphoryl-MurNAc-(pentapeptide)GlcNAc (lipid intermediate II).</text>
</comment>
<dbReference type="OrthoDB" id="9808936at2"/>
<evidence type="ECO:0000256" key="2">
    <source>
        <dbReference type="ARBA" id="ARBA00022618"/>
    </source>
</evidence>
<dbReference type="InterPro" id="IPR006009">
    <property type="entry name" value="GlcNAc_MurG"/>
</dbReference>
<dbReference type="Gene3D" id="3.40.50.2000">
    <property type="entry name" value="Glycogen Phosphorylase B"/>
    <property type="match status" value="2"/>
</dbReference>
<dbReference type="EMBL" id="LNYH01000069">
    <property type="protein sequence ID" value="KTD24387.1"/>
    <property type="molecule type" value="Genomic_DNA"/>
</dbReference>
<evidence type="ECO:0000256" key="5">
    <source>
        <dbReference type="ARBA" id="ARBA00022960"/>
    </source>
</evidence>
<evidence type="ECO:0000256" key="9">
    <source>
        <dbReference type="ARBA" id="ARBA00023316"/>
    </source>
</evidence>
<comment type="similarity">
    <text evidence="10">Belongs to the glycosyltransferase 28 family. MurG subfamily.</text>
</comment>
<dbReference type="PANTHER" id="PTHR21015">
    <property type="entry name" value="UDP-N-ACETYLGLUCOSAMINE--N-ACETYLMURAMYL-(PENTAPEPTIDE) PYROPHOSPHORYL-UNDECAPRENOL N-ACETYLGLUCOSAMINE TRANSFERASE 1"/>
    <property type="match status" value="1"/>
</dbReference>
<keyword evidence="1 10" id="KW-1003">Cell membrane</keyword>
<evidence type="ECO:0000256" key="4">
    <source>
        <dbReference type="ARBA" id="ARBA00022679"/>
    </source>
</evidence>
<keyword evidence="3 10" id="KW-0328">Glycosyltransferase</keyword>
<evidence type="ECO:0000259" key="12">
    <source>
        <dbReference type="Pfam" id="PF04101"/>
    </source>
</evidence>
<dbReference type="UniPathway" id="UPA00219"/>
<dbReference type="CDD" id="cd03785">
    <property type="entry name" value="GT28_MurG"/>
    <property type="match status" value="1"/>
</dbReference>
<feature type="domain" description="Glycosyltransferase family 28 N-terminal" evidence="11">
    <location>
        <begin position="5"/>
        <end position="138"/>
    </location>
</feature>
<feature type="binding site" evidence="10">
    <location>
        <position position="288"/>
    </location>
    <ligand>
        <name>UDP-N-acetyl-alpha-D-glucosamine</name>
        <dbReference type="ChEBI" id="CHEBI:57705"/>
    </ligand>
</feature>
<reference evidence="13 14" key="1">
    <citation type="submission" date="2015-11" db="EMBL/GenBank/DDBJ databases">
        <title>Genomic analysis of 38 Legionella species identifies large and diverse effector repertoires.</title>
        <authorList>
            <person name="Burstein D."/>
            <person name="Amaro F."/>
            <person name="Zusman T."/>
            <person name="Lifshitz Z."/>
            <person name="Cohen O."/>
            <person name="Gilbert J.A."/>
            <person name="Pupko T."/>
            <person name="Shuman H.A."/>
            <person name="Segal G."/>
        </authorList>
    </citation>
    <scope>NUCLEOTIDE SEQUENCE [LARGE SCALE GENOMIC DNA]</scope>
    <source>
        <strain evidence="13 14">Bercovier 4</strain>
    </source>
</reference>
<evidence type="ECO:0000256" key="10">
    <source>
        <dbReference type="HAMAP-Rule" id="MF_00033"/>
    </source>
</evidence>
<dbReference type="Pfam" id="PF04101">
    <property type="entry name" value="Glyco_tran_28_C"/>
    <property type="match status" value="1"/>
</dbReference>
<comment type="caution">
    <text evidence="13">The sequence shown here is derived from an EMBL/GenBank/DDBJ whole genome shotgun (WGS) entry which is preliminary data.</text>
</comment>
<dbReference type="GO" id="GO:0008360">
    <property type="term" value="P:regulation of cell shape"/>
    <property type="evidence" value="ECO:0007669"/>
    <property type="project" value="UniProtKB-KW"/>
</dbReference>
<keyword evidence="14" id="KW-1185">Reference proteome</keyword>
<dbReference type="SUPFAM" id="SSF53756">
    <property type="entry name" value="UDP-Glycosyltransferase/glycogen phosphorylase"/>
    <property type="match status" value="1"/>
</dbReference>
<keyword evidence="8 10" id="KW-0131">Cell cycle</keyword>
<evidence type="ECO:0000313" key="13">
    <source>
        <dbReference type="EMBL" id="KTD24387.1"/>
    </source>
</evidence>
<dbReference type="GO" id="GO:0005886">
    <property type="term" value="C:plasma membrane"/>
    <property type="evidence" value="ECO:0007669"/>
    <property type="project" value="UniProtKB-SubCell"/>
</dbReference>
<dbReference type="GO" id="GO:0071555">
    <property type="term" value="P:cell wall organization"/>
    <property type="evidence" value="ECO:0007669"/>
    <property type="project" value="UniProtKB-KW"/>
</dbReference>
<keyword evidence="2 10" id="KW-0132">Cell division</keyword>
<keyword evidence="4 10" id="KW-0808">Transferase</keyword>
<dbReference type="STRING" id="454.Lisr_1321"/>
<comment type="subcellular location">
    <subcellularLocation>
        <location evidence="10">Cell membrane</location>
        <topology evidence="10">Peripheral membrane protein</topology>
        <orientation evidence="10">Cytoplasmic side</orientation>
    </subcellularLocation>
</comment>
<evidence type="ECO:0000256" key="6">
    <source>
        <dbReference type="ARBA" id="ARBA00022984"/>
    </source>
</evidence>
<dbReference type="GO" id="GO:0051301">
    <property type="term" value="P:cell division"/>
    <property type="evidence" value="ECO:0007669"/>
    <property type="project" value="UniProtKB-KW"/>
</dbReference>
<dbReference type="AlphaFoldDB" id="A0A0W0VWC8"/>
<comment type="pathway">
    <text evidence="10">Cell wall biogenesis; peptidoglycan biosynthesis.</text>
</comment>
<dbReference type="InterPro" id="IPR007235">
    <property type="entry name" value="Glyco_trans_28_C"/>
</dbReference>
<comment type="caution">
    <text evidence="10">Lacks conserved residue(s) required for the propagation of feature annotation.</text>
</comment>
<accession>A0A0W0VWC8</accession>
<dbReference type="PANTHER" id="PTHR21015:SF27">
    <property type="entry name" value="UDP-N-ACETYLGLUCOSAMINE--N-ACETYLMURAMYL-(PENTAPEPTIDE) PYROPHOSPHORYL-UNDECAPRENOL N-ACETYLGLUCOSAMINE TRANSFERASE"/>
    <property type="match status" value="1"/>
</dbReference>
<dbReference type="NCBIfam" id="NF009102">
    <property type="entry name" value="PRK12446.1"/>
    <property type="match status" value="1"/>
</dbReference>
<keyword evidence="7 10" id="KW-0472">Membrane</keyword>
<name>A0A0W0VWC8_9GAMM</name>
<dbReference type="PATRIC" id="fig|454.4.peg.1427"/>
<dbReference type="GO" id="GO:0009252">
    <property type="term" value="P:peptidoglycan biosynthetic process"/>
    <property type="evidence" value="ECO:0007669"/>
    <property type="project" value="UniProtKB-UniRule"/>
</dbReference>
<proteinExistence type="inferred from homology"/>
<feature type="domain" description="Glycosyl transferase family 28 C-terminal" evidence="12">
    <location>
        <begin position="187"/>
        <end position="340"/>
    </location>
</feature>